<comment type="caution">
    <text evidence="1">The sequence shown here is derived from an EMBL/GenBank/DDBJ whole genome shotgun (WGS) entry which is preliminary data.</text>
</comment>
<dbReference type="Proteomes" id="UP000663843">
    <property type="component" value="Unassembled WGS sequence"/>
</dbReference>
<protein>
    <submittedName>
        <fullName evidence="1">Uncharacterized protein</fullName>
    </submittedName>
</protein>
<organism evidence="1 2">
    <name type="scientific">Rhizoctonia solani</name>
    <dbReference type="NCBI Taxonomy" id="456999"/>
    <lineage>
        <taxon>Eukaryota</taxon>
        <taxon>Fungi</taxon>
        <taxon>Dikarya</taxon>
        <taxon>Basidiomycota</taxon>
        <taxon>Agaricomycotina</taxon>
        <taxon>Agaricomycetes</taxon>
        <taxon>Cantharellales</taxon>
        <taxon>Ceratobasidiaceae</taxon>
        <taxon>Rhizoctonia</taxon>
    </lineage>
</organism>
<reference evidence="1" key="1">
    <citation type="submission" date="2021-01" db="EMBL/GenBank/DDBJ databases">
        <authorList>
            <person name="Kaushik A."/>
        </authorList>
    </citation>
    <scope>NUCLEOTIDE SEQUENCE</scope>
    <source>
        <strain evidence="1">AG2-2IIIB</strain>
    </source>
</reference>
<dbReference type="AlphaFoldDB" id="A0A8H3HH37"/>
<evidence type="ECO:0000313" key="1">
    <source>
        <dbReference type="EMBL" id="CAE6515813.1"/>
    </source>
</evidence>
<evidence type="ECO:0000313" key="2">
    <source>
        <dbReference type="Proteomes" id="UP000663843"/>
    </source>
</evidence>
<sequence length="154" mass="17309">MDLNAGGGVKIERVHMWKANARRNDRPIATLQWGVFGGFQLEMIQGGQRTSQEQTPPKVRWEGIDYLYAVHLEKDRVVATFDPREQTIELKSWVELESDVDIVNELALGDYMPVTFVEPGLKNGLRRLPPPDSTKAGETTARKVAGKHVAAFHN</sequence>
<dbReference type="EMBL" id="CAJMWT010006365">
    <property type="protein sequence ID" value="CAE6515813.1"/>
    <property type="molecule type" value="Genomic_DNA"/>
</dbReference>
<name>A0A8H3HH37_9AGAM</name>
<proteinExistence type="predicted"/>
<accession>A0A8H3HH37</accession>
<gene>
    <name evidence="1" type="ORF">RDB_LOCUS159055</name>
</gene>